<dbReference type="InterPro" id="IPR008271">
    <property type="entry name" value="Ser/Thr_kinase_AS"/>
</dbReference>
<evidence type="ECO:0000256" key="2">
    <source>
        <dbReference type="ARBA" id="ARBA00022527"/>
    </source>
</evidence>
<keyword evidence="2" id="KW-0723">Serine/threonine-protein kinase</keyword>
<feature type="domain" description="Protein kinase" evidence="7">
    <location>
        <begin position="32"/>
        <end position="255"/>
    </location>
</feature>
<keyword evidence="5" id="KW-0418">Kinase</keyword>
<dbReference type="SMART" id="SM00220">
    <property type="entry name" value="S_TKc"/>
    <property type="match status" value="1"/>
</dbReference>
<evidence type="ECO:0000256" key="5">
    <source>
        <dbReference type="ARBA" id="ARBA00022777"/>
    </source>
</evidence>
<comment type="cofactor">
    <cofactor evidence="1">
        <name>Mg(2+)</name>
        <dbReference type="ChEBI" id="CHEBI:18420"/>
    </cofactor>
</comment>
<proteinExistence type="predicted"/>
<protein>
    <submittedName>
        <fullName evidence="9">Protein kinase domain-containing protein</fullName>
    </submittedName>
</protein>
<evidence type="ECO:0000256" key="3">
    <source>
        <dbReference type="ARBA" id="ARBA00022679"/>
    </source>
</evidence>
<dbReference type="GO" id="GO:0005829">
    <property type="term" value="C:cytosol"/>
    <property type="evidence" value="ECO:0007669"/>
    <property type="project" value="TreeGrafter"/>
</dbReference>
<reference evidence="9" key="1">
    <citation type="submission" date="2017-02" db="UniProtKB">
        <authorList>
            <consortium name="WormBaseParasite"/>
        </authorList>
    </citation>
    <scope>IDENTIFICATION</scope>
</reference>
<dbReference type="SUPFAM" id="SSF56112">
    <property type="entry name" value="Protein kinase-like (PK-like)"/>
    <property type="match status" value="1"/>
</dbReference>
<dbReference type="WBParaSite" id="EEL_0000263001-mRNA-1">
    <property type="protein sequence ID" value="EEL_0000263001-mRNA-1"/>
    <property type="gene ID" value="EEL_0000263001"/>
</dbReference>
<dbReference type="AlphaFoldDB" id="A0A0R3RMC0"/>
<dbReference type="FunFam" id="1.10.510.10:FF:000571">
    <property type="entry name" value="Maternal embryonic leucine zipper kinase"/>
    <property type="match status" value="1"/>
</dbReference>
<keyword evidence="3" id="KW-0808">Transferase</keyword>
<evidence type="ECO:0000256" key="4">
    <source>
        <dbReference type="ARBA" id="ARBA00022741"/>
    </source>
</evidence>
<dbReference type="PANTHER" id="PTHR24353">
    <property type="entry name" value="CYCLIC NUCLEOTIDE-DEPENDENT PROTEIN KINASE"/>
    <property type="match status" value="1"/>
</dbReference>
<keyword evidence="4" id="KW-0547">Nucleotide-binding</keyword>
<organism evidence="8 9">
    <name type="scientific">Elaeophora elaphi</name>
    <dbReference type="NCBI Taxonomy" id="1147741"/>
    <lineage>
        <taxon>Eukaryota</taxon>
        <taxon>Metazoa</taxon>
        <taxon>Ecdysozoa</taxon>
        <taxon>Nematoda</taxon>
        <taxon>Chromadorea</taxon>
        <taxon>Rhabditida</taxon>
        <taxon>Spirurina</taxon>
        <taxon>Spiruromorpha</taxon>
        <taxon>Filarioidea</taxon>
        <taxon>Onchocercidae</taxon>
        <taxon>Elaeophora</taxon>
    </lineage>
</organism>
<dbReference type="Gene3D" id="1.10.510.10">
    <property type="entry name" value="Transferase(Phosphotransferase) domain 1"/>
    <property type="match status" value="1"/>
</dbReference>
<accession>A0A0R3RMC0</accession>
<dbReference type="PROSITE" id="PS00108">
    <property type="entry name" value="PROTEIN_KINASE_ST"/>
    <property type="match status" value="1"/>
</dbReference>
<dbReference type="InterPro" id="IPR011009">
    <property type="entry name" value="Kinase-like_dom_sf"/>
</dbReference>
<dbReference type="GO" id="GO:0004691">
    <property type="term" value="F:cAMP-dependent protein kinase activity"/>
    <property type="evidence" value="ECO:0007669"/>
    <property type="project" value="TreeGrafter"/>
</dbReference>
<evidence type="ECO:0000313" key="9">
    <source>
        <dbReference type="WBParaSite" id="EEL_0000263001-mRNA-1"/>
    </source>
</evidence>
<evidence type="ECO:0000259" key="7">
    <source>
        <dbReference type="PROSITE" id="PS50011"/>
    </source>
</evidence>
<dbReference type="InterPro" id="IPR000719">
    <property type="entry name" value="Prot_kinase_dom"/>
</dbReference>
<dbReference type="Pfam" id="PF00069">
    <property type="entry name" value="Pkinase"/>
    <property type="match status" value="1"/>
</dbReference>
<evidence type="ECO:0000256" key="6">
    <source>
        <dbReference type="ARBA" id="ARBA00022840"/>
    </source>
</evidence>
<evidence type="ECO:0000256" key="1">
    <source>
        <dbReference type="ARBA" id="ARBA00001946"/>
    </source>
</evidence>
<dbReference type="GO" id="GO:0005524">
    <property type="term" value="F:ATP binding"/>
    <property type="evidence" value="ECO:0007669"/>
    <property type="project" value="UniProtKB-KW"/>
</dbReference>
<dbReference type="Proteomes" id="UP000050640">
    <property type="component" value="Unplaced"/>
</dbReference>
<dbReference type="GO" id="GO:0005952">
    <property type="term" value="C:cAMP-dependent protein kinase complex"/>
    <property type="evidence" value="ECO:0007669"/>
    <property type="project" value="TreeGrafter"/>
</dbReference>
<dbReference type="STRING" id="1147741.A0A0R3RMC0"/>
<keyword evidence="8" id="KW-1185">Reference proteome</keyword>
<name>A0A0R3RMC0_9BILA</name>
<dbReference type="PROSITE" id="PS50011">
    <property type="entry name" value="PROTEIN_KINASE_DOM"/>
    <property type="match status" value="1"/>
</dbReference>
<keyword evidence="6" id="KW-0067">ATP-binding</keyword>
<evidence type="ECO:0000313" key="8">
    <source>
        <dbReference type="Proteomes" id="UP000050640"/>
    </source>
</evidence>
<dbReference type="PANTHER" id="PTHR24353:SF37">
    <property type="entry name" value="CAMP-DEPENDENT PROTEIN KINASE CATALYTIC SUBUNIT PRKX"/>
    <property type="match status" value="1"/>
</dbReference>
<sequence>MGVSMNAEDDKCDSEGDSITSVSIDAVERMRTIGILIEGTGSFARVYLACDTSKKHYYALKKMSISKIIITRQINHVFSEKKILASLRHPFIVKMYSSKCDERNLYILFEYIPGGELFSYLRNAQRFPDITARFYACEVILALEYLHSKNIAYRDLKPENLMLTKIGHLKLTDFGFAKIIHDQTNTLCGTPEYLAPEVINGHGYNKAVDWWSLGILIYEMIVGLPPFQGDTLTDINAEIMTSRIHFPKSMNLFTR</sequence>
<dbReference type="Gene3D" id="3.30.200.20">
    <property type="entry name" value="Phosphorylase Kinase, domain 1"/>
    <property type="match status" value="1"/>
</dbReference>